<dbReference type="InterPro" id="IPR008217">
    <property type="entry name" value="Ccc1_fam"/>
</dbReference>
<evidence type="ECO:0000256" key="2">
    <source>
        <dbReference type="ARBA" id="ARBA00022692"/>
    </source>
</evidence>
<keyword evidence="7" id="KW-1185">Reference proteome</keyword>
<evidence type="ECO:0000256" key="1">
    <source>
        <dbReference type="ARBA" id="ARBA00004127"/>
    </source>
</evidence>
<protein>
    <submittedName>
        <fullName evidence="6">VIT family protein</fullName>
    </submittedName>
</protein>
<sequence length="248" mass="25065">MAALSISAPAVSTETAGSAPLRTERSLSSKLNWLRAGVLGANDGIVSTAGLVMGVAGASSDRTALFIAGMAGLVAGALSMAGGEFVSVSSQKDTEIAELQARGRLLSQDPQGQQQRLAEIYRDKGLSEQTAELVAAELSSHDALAAHAEADLGISADERTSPWSAAWASALSFTLGALIPLAVMLLSPVEARVVATLVAVLVALALTGAVSARLGGGSAWRPMVRNLVVGALAMGLTYGVGSLVGTQL</sequence>
<feature type="transmembrane region" description="Helical" evidence="5">
    <location>
        <begin position="165"/>
        <end position="186"/>
    </location>
</feature>
<comment type="caution">
    <text evidence="6">The sequence shown here is derived from an EMBL/GenBank/DDBJ whole genome shotgun (WGS) entry which is preliminary data.</text>
</comment>
<evidence type="ECO:0000256" key="3">
    <source>
        <dbReference type="ARBA" id="ARBA00022989"/>
    </source>
</evidence>
<dbReference type="Pfam" id="PF01988">
    <property type="entry name" value="VIT1"/>
    <property type="match status" value="1"/>
</dbReference>
<dbReference type="PANTHER" id="PTHR31851">
    <property type="entry name" value="FE(2+)/MN(2+) TRANSPORTER PCL1"/>
    <property type="match status" value="1"/>
</dbReference>
<keyword evidence="3 5" id="KW-1133">Transmembrane helix</keyword>
<evidence type="ECO:0000313" key="6">
    <source>
        <dbReference type="EMBL" id="MFD1891481.1"/>
    </source>
</evidence>
<evidence type="ECO:0000313" key="7">
    <source>
        <dbReference type="Proteomes" id="UP001597326"/>
    </source>
</evidence>
<dbReference type="EMBL" id="JBHUFZ010000033">
    <property type="protein sequence ID" value="MFD1891481.1"/>
    <property type="molecule type" value="Genomic_DNA"/>
</dbReference>
<keyword evidence="2 5" id="KW-0812">Transmembrane</keyword>
<gene>
    <name evidence="6" type="ORF">ACFSCS_15005</name>
</gene>
<name>A0ABW4RZ40_9ACTN</name>
<dbReference type="Proteomes" id="UP001597326">
    <property type="component" value="Unassembled WGS sequence"/>
</dbReference>
<accession>A0ABW4RZ40</accession>
<dbReference type="RefSeq" id="WP_343875907.1">
    <property type="nucleotide sequence ID" value="NZ_BAAAIX010000034.1"/>
</dbReference>
<keyword evidence="4 5" id="KW-0472">Membrane</keyword>
<evidence type="ECO:0000256" key="5">
    <source>
        <dbReference type="SAM" id="Phobius"/>
    </source>
</evidence>
<feature type="transmembrane region" description="Helical" evidence="5">
    <location>
        <begin position="63"/>
        <end position="82"/>
    </location>
</feature>
<reference evidence="7" key="1">
    <citation type="journal article" date="2019" name="Int. J. Syst. Evol. Microbiol.">
        <title>The Global Catalogue of Microorganisms (GCM) 10K type strain sequencing project: providing services to taxonomists for standard genome sequencing and annotation.</title>
        <authorList>
            <consortium name="The Broad Institute Genomics Platform"/>
            <consortium name="The Broad Institute Genome Sequencing Center for Infectious Disease"/>
            <person name="Wu L."/>
            <person name="Ma J."/>
        </authorList>
    </citation>
    <scope>NUCLEOTIDE SEQUENCE [LARGE SCALE GENOMIC DNA]</scope>
    <source>
        <strain evidence="7">CAIM 431</strain>
    </source>
</reference>
<feature type="transmembrane region" description="Helical" evidence="5">
    <location>
        <begin position="193"/>
        <end position="215"/>
    </location>
</feature>
<dbReference type="CDD" id="cd02432">
    <property type="entry name" value="Nodulin-21_like_1"/>
    <property type="match status" value="1"/>
</dbReference>
<evidence type="ECO:0000256" key="4">
    <source>
        <dbReference type="ARBA" id="ARBA00023136"/>
    </source>
</evidence>
<proteinExistence type="predicted"/>
<comment type="subcellular location">
    <subcellularLocation>
        <location evidence="1">Endomembrane system</location>
        <topology evidence="1">Multi-pass membrane protein</topology>
    </subcellularLocation>
</comment>
<feature type="transmembrane region" description="Helical" evidence="5">
    <location>
        <begin position="227"/>
        <end position="246"/>
    </location>
</feature>
<feature type="transmembrane region" description="Helical" evidence="5">
    <location>
        <begin position="34"/>
        <end position="56"/>
    </location>
</feature>
<organism evidence="6 7">
    <name type="scientific">Luteococcus peritonei</name>
    <dbReference type="NCBI Taxonomy" id="88874"/>
    <lineage>
        <taxon>Bacteria</taxon>
        <taxon>Bacillati</taxon>
        <taxon>Actinomycetota</taxon>
        <taxon>Actinomycetes</taxon>
        <taxon>Propionibacteriales</taxon>
        <taxon>Propionibacteriaceae</taxon>
        <taxon>Luteococcus</taxon>
    </lineage>
</organism>